<dbReference type="InterPro" id="IPR006073">
    <property type="entry name" value="GTP-bd"/>
</dbReference>
<evidence type="ECO:0000313" key="3">
    <source>
        <dbReference type="EMBL" id="KNG79884.1"/>
    </source>
</evidence>
<dbReference type="CDD" id="cd00882">
    <property type="entry name" value="Ras_like_GTPase"/>
    <property type="match status" value="1"/>
</dbReference>
<dbReference type="Gene3D" id="3.40.50.300">
    <property type="entry name" value="P-loop containing nucleotide triphosphate hydrolases"/>
    <property type="match status" value="1"/>
</dbReference>
<dbReference type="GeneID" id="26813671"/>
<gene>
    <name evidence="3" type="ORF">ANOM_011869</name>
</gene>
<dbReference type="EMBL" id="JNOM01000847">
    <property type="protein sequence ID" value="KNG79884.1"/>
    <property type="molecule type" value="Genomic_DNA"/>
</dbReference>
<dbReference type="RefSeq" id="XP_015400807.1">
    <property type="nucleotide sequence ID" value="XM_015557123.1"/>
</dbReference>
<accession>A0A0L1IJY6</accession>
<dbReference type="OrthoDB" id="4506404at2759"/>
<feature type="compositionally biased region" description="Low complexity" evidence="1">
    <location>
        <begin position="270"/>
        <end position="289"/>
    </location>
</feature>
<dbReference type="Pfam" id="PF01926">
    <property type="entry name" value="MMR_HSR1"/>
    <property type="match status" value="1"/>
</dbReference>
<evidence type="ECO:0000256" key="1">
    <source>
        <dbReference type="SAM" id="MobiDB-lite"/>
    </source>
</evidence>
<feature type="domain" description="G" evidence="2">
    <location>
        <begin position="30"/>
        <end position="107"/>
    </location>
</feature>
<sequence>MEYHESANTKRTERCLEKIKAYKRGGARTILLFGKPGVGKSSLAEHITGTSGLSGASETGTERCQIIDIQINETEHFVVDTPGFEDEGGAWGTFCEIAQLLDQIREHAVIIAIFFVTPINIFKRQPDSFEKKLYTWLLGMSGTPFMKYVTFVTTFWETHNPAQLKRYNDFLVRQKEKEWRDFIANGARTYQFGKVYSAGVETDETLHWDTDAERLAAQAREMVRVYCGEIPIVQPLILHELNMKMGLESTVAGQVFWPAGDGGTNDQEPSGAQSTTSSGGSGHSRSTESPRSGAQASTTPTSPPTTEPPGNDPAAPGGLARFAEFAWDITKRYGPQIVEHVIKRQFGGAGAIIGGDGGDFASSMQSMSAKGFDINSVTDTAKFLGMASDMGSRGQYFATWGGVGDYIGSAEQNDWLRDQMWRRFTR</sequence>
<feature type="region of interest" description="Disordered" evidence="1">
    <location>
        <begin position="258"/>
        <end position="318"/>
    </location>
</feature>
<dbReference type="AlphaFoldDB" id="A0A0L1IJY6"/>
<dbReference type="SUPFAM" id="SSF52540">
    <property type="entry name" value="P-loop containing nucleoside triphosphate hydrolases"/>
    <property type="match status" value="1"/>
</dbReference>
<evidence type="ECO:0000313" key="4">
    <source>
        <dbReference type="Proteomes" id="UP000037505"/>
    </source>
</evidence>
<organism evidence="3 4">
    <name type="scientific">Aspergillus nomiae NRRL (strain ATCC 15546 / NRRL 13137 / CBS 260.88 / M93)</name>
    <dbReference type="NCBI Taxonomy" id="1509407"/>
    <lineage>
        <taxon>Eukaryota</taxon>
        <taxon>Fungi</taxon>
        <taxon>Dikarya</taxon>
        <taxon>Ascomycota</taxon>
        <taxon>Pezizomycotina</taxon>
        <taxon>Eurotiomycetes</taxon>
        <taxon>Eurotiomycetidae</taxon>
        <taxon>Eurotiales</taxon>
        <taxon>Aspergillaceae</taxon>
        <taxon>Aspergillus</taxon>
        <taxon>Aspergillus subgen. Circumdati</taxon>
    </lineage>
</organism>
<name>A0A0L1IJY6_ASPN3</name>
<dbReference type="GO" id="GO:0005525">
    <property type="term" value="F:GTP binding"/>
    <property type="evidence" value="ECO:0007669"/>
    <property type="project" value="InterPro"/>
</dbReference>
<comment type="caution">
    <text evidence="3">The sequence shown here is derived from an EMBL/GenBank/DDBJ whole genome shotgun (WGS) entry which is preliminary data.</text>
</comment>
<reference evidence="3 4" key="1">
    <citation type="submission" date="2014-06" db="EMBL/GenBank/DDBJ databases">
        <title>The Genome of the Aflatoxigenic Filamentous Fungus Aspergillus nomius.</title>
        <authorList>
            <person name="Moore M.G."/>
            <person name="Shannon B.M."/>
            <person name="Brian M.M."/>
        </authorList>
    </citation>
    <scope>NUCLEOTIDE SEQUENCE [LARGE SCALE GENOMIC DNA]</scope>
    <source>
        <strain evidence="3 4">NRRL 13137</strain>
    </source>
</reference>
<dbReference type="SUPFAM" id="SSF158634">
    <property type="entry name" value="RPA2825-like"/>
    <property type="match status" value="1"/>
</dbReference>
<dbReference type="STRING" id="1509407.A0A0L1IJY6"/>
<protein>
    <recommendedName>
        <fullName evidence="2">G domain-containing protein</fullName>
    </recommendedName>
</protein>
<keyword evidence="4" id="KW-1185">Reference proteome</keyword>
<proteinExistence type="predicted"/>
<evidence type="ECO:0000259" key="2">
    <source>
        <dbReference type="Pfam" id="PF01926"/>
    </source>
</evidence>
<feature type="compositionally biased region" description="Pro residues" evidence="1">
    <location>
        <begin position="301"/>
        <end position="311"/>
    </location>
</feature>
<dbReference type="Proteomes" id="UP000037505">
    <property type="component" value="Unassembled WGS sequence"/>
</dbReference>
<dbReference type="InterPro" id="IPR027417">
    <property type="entry name" value="P-loop_NTPase"/>
</dbReference>